<keyword evidence="4" id="KW-1185">Reference proteome</keyword>
<dbReference type="Proteomes" id="UP001303760">
    <property type="component" value="Unassembled WGS sequence"/>
</dbReference>
<gene>
    <name evidence="3" type="ORF">C8A03DRAFT_39114</name>
</gene>
<evidence type="ECO:0000256" key="2">
    <source>
        <dbReference type="SAM" id="Phobius"/>
    </source>
</evidence>
<keyword evidence="2" id="KW-0472">Membrane</keyword>
<evidence type="ECO:0000313" key="3">
    <source>
        <dbReference type="EMBL" id="KAK4233198.1"/>
    </source>
</evidence>
<feature type="region of interest" description="Disordered" evidence="1">
    <location>
        <begin position="67"/>
        <end position="160"/>
    </location>
</feature>
<dbReference type="AlphaFoldDB" id="A0AAN7C294"/>
<name>A0AAN7C294_9PEZI</name>
<keyword evidence="2" id="KW-1133">Transmembrane helix</keyword>
<organism evidence="3 4">
    <name type="scientific">Achaetomium macrosporum</name>
    <dbReference type="NCBI Taxonomy" id="79813"/>
    <lineage>
        <taxon>Eukaryota</taxon>
        <taxon>Fungi</taxon>
        <taxon>Dikarya</taxon>
        <taxon>Ascomycota</taxon>
        <taxon>Pezizomycotina</taxon>
        <taxon>Sordariomycetes</taxon>
        <taxon>Sordariomycetidae</taxon>
        <taxon>Sordariales</taxon>
        <taxon>Chaetomiaceae</taxon>
        <taxon>Achaetomium</taxon>
    </lineage>
</organism>
<feature type="region of interest" description="Disordered" evidence="1">
    <location>
        <begin position="304"/>
        <end position="329"/>
    </location>
</feature>
<evidence type="ECO:0000256" key="1">
    <source>
        <dbReference type="SAM" id="MobiDB-lite"/>
    </source>
</evidence>
<keyword evidence="2" id="KW-0812">Transmembrane</keyword>
<evidence type="ECO:0008006" key="5">
    <source>
        <dbReference type="Google" id="ProtNLM"/>
    </source>
</evidence>
<feature type="compositionally biased region" description="Low complexity" evidence="1">
    <location>
        <begin position="120"/>
        <end position="135"/>
    </location>
</feature>
<reference evidence="3" key="1">
    <citation type="journal article" date="2023" name="Mol. Phylogenet. Evol.">
        <title>Genome-scale phylogeny and comparative genomics of the fungal order Sordariales.</title>
        <authorList>
            <person name="Hensen N."/>
            <person name="Bonometti L."/>
            <person name="Westerberg I."/>
            <person name="Brannstrom I.O."/>
            <person name="Guillou S."/>
            <person name="Cros-Aarteil S."/>
            <person name="Calhoun S."/>
            <person name="Haridas S."/>
            <person name="Kuo A."/>
            <person name="Mondo S."/>
            <person name="Pangilinan J."/>
            <person name="Riley R."/>
            <person name="LaButti K."/>
            <person name="Andreopoulos B."/>
            <person name="Lipzen A."/>
            <person name="Chen C."/>
            <person name="Yan M."/>
            <person name="Daum C."/>
            <person name="Ng V."/>
            <person name="Clum A."/>
            <person name="Steindorff A."/>
            <person name="Ohm R.A."/>
            <person name="Martin F."/>
            <person name="Silar P."/>
            <person name="Natvig D.O."/>
            <person name="Lalanne C."/>
            <person name="Gautier V."/>
            <person name="Ament-Velasquez S.L."/>
            <person name="Kruys A."/>
            <person name="Hutchinson M.I."/>
            <person name="Powell A.J."/>
            <person name="Barry K."/>
            <person name="Miller A.N."/>
            <person name="Grigoriev I.V."/>
            <person name="Debuchy R."/>
            <person name="Gladieux P."/>
            <person name="Hiltunen Thoren M."/>
            <person name="Johannesson H."/>
        </authorList>
    </citation>
    <scope>NUCLEOTIDE SEQUENCE</scope>
    <source>
        <strain evidence="3">CBS 532.94</strain>
    </source>
</reference>
<evidence type="ECO:0000313" key="4">
    <source>
        <dbReference type="Proteomes" id="UP001303760"/>
    </source>
</evidence>
<protein>
    <recommendedName>
        <fullName evidence="5">Transmembrane protein</fullName>
    </recommendedName>
</protein>
<feature type="region of interest" description="Disordered" evidence="1">
    <location>
        <begin position="245"/>
        <end position="284"/>
    </location>
</feature>
<proteinExistence type="predicted"/>
<feature type="transmembrane region" description="Helical" evidence="2">
    <location>
        <begin position="30"/>
        <end position="52"/>
    </location>
</feature>
<reference evidence="3" key="2">
    <citation type="submission" date="2023-05" db="EMBL/GenBank/DDBJ databases">
        <authorList>
            <consortium name="Lawrence Berkeley National Laboratory"/>
            <person name="Steindorff A."/>
            <person name="Hensen N."/>
            <person name="Bonometti L."/>
            <person name="Westerberg I."/>
            <person name="Brannstrom I.O."/>
            <person name="Guillou S."/>
            <person name="Cros-Aarteil S."/>
            <person name="Calhoun S."/>
            <person name="Haridas S."/>
            <person name="Kuo A."/>
            <person name="Mondo S."/>
            <person name="Pangilinan J."/>
            <person name="Riley R."/>
            <person name="Labutti K."/>
            <person name="Andreopoulos B."/>
            <person name="Lipzen A."/>
            <person name="Chen C."/>
            <person name="Yanf M."/>
            <person name="Daum C."/>
            <person name="Ng V."/>
            <person name="Clum A."/>
            <person name="Ohm R."/>
            <person name="Martin F."/>
            <person name="Silar P."/>
            <person name="Natvig D."/>
            <person name="Lalanne C."/>
            <person name="Gautier V."/>
            <person name="Ament-Velasquez S.L."/>
            <person name="Kruys A."/>
            <person name="Hutchinson M.I."/>
            <person name="Powell A.J."/>
            <person name="Barry K."/>
            <person name="Miller A.N."/>
            <person name="Grigoriev I.V."/>
            <person name="Debuchy R."/>
            <person name="Gladieux P."/>
            <person name="Thoren M.H."/>
            <person name="Johannesson H."/>
        </authorList>
    </citation>
    <scope>NUCLEOTIDE SEQUENCE</scope>
    <source>
        <strain evidence="3">CBS 532.94</strain>
    </source>
</reference>
<accession>A0AAN7C294</accession>
<dbReference type="EMBL" id="MU860632">
    <property type="protein sequence ID" value="KAK4233198.1"/>
    <property type="molecule type" value="Genomic_DNA"/>
</dbReference>
<sequence length="341" mass="35984">MAPRIPFPCPAVRDLSRVLPRDETQPSSTASGLIILGALLGLLVAAIIIWWACCCGRGRWDSDVQKTKHGARLGAKPRMEVRVVRTPIPRPRTGHSHSAPASEDHRRRRSASEPTESESSETTGTETASESEPGTPFTATFGPIPFPAHLGVNPAQPPQPGVYMPEQPAAFTMPQVGGGGGIAVDTNTGPFTPTFGPTPYNNTVPFGAGTDTAPQFNNINIAQPPLARTHNAHTYQTNDALRYLDRDQSAPGNGNGRGGPTITSGFQGLQGLGSDGPIETPLGRQATTSLPLNAQIQIPAPATAHLHGHGVEQQQKQQHGVGRYPGSQYGTLGGWTSFSPV</sequence>
<comment type="caution">
    <text evidence="3">The sequence shown here is derived from an EMBL/GenBank/DDBJ whole genome shotgun (WGS) entry which is preliminary data.</text>
</comment>